<reference evidence="1 2" key="1">
    <citation type="submission" date="2014-01" db="EMBL/GenBank/DDBJ databases">
        <title>Development of a Comparative Genomic Fingerprinting Assay for High Resolution Genotyping of Arcobacter butzleri.</title>
        <authorList>
            <person name="Webb A.L."/>
            <person name="Inglis G.D."/>
            <person name="Kruczkiewicz P."/>
            <person name="Selinger L.B."/>
            <person name="Taboada E.N."/>
        </authorList>
    </citation>
    <scope>NUCLEOTIDE SEQUENCE [LARGE SCALE GENOMIC DNA]</scope>
    <source>
        <strain evidence="1 2">L348</strain>
    </source>
</reference>
<proteinExistence type="predicted"/>
<evidence type="ECO:0000313" key="2">
    <source>
        <dbReference type="Proteomes" id="UP000035514"/>
    </source>
</evidence>
<dbReference type="EMBL" id="JAIQ01000127">
    <property type="protein sequence ID" value="KLD98339.1"/>
    <property type="molecule type" value="Genomic_DNA"/>
</dbReference>
<comment type="caution">
    <text evidence="1">The sequence shown here is derived from an EMBL/GenBank/DDBJ whole genome shotgun (WGS) entry which is preliminary data.</text>
</comment>
<gene>
    <name evidence="1" type="ORF">AA20_08985</name>
</gene>
<dbReference type="AlphaFoldDB" id="A0A0G9JXL3"/>
<accession>A0A0G9JXL3</accession>
<name>A0A0G9JXL3_9BACT</name>
<organism evidence="1 2">
    <name type="scientific">Aliarcobacter butzleri L348</name>
    <dbReference type="NCBI Taxonomy" id="1447256"/>
    <lineage>
        <taxon>Bacteria</taxon>
        <taxon>Pseudomonadati</taxon>
        <taxon>Campylobacterota</taxon>
        <taxon>Epsilonproteobacteria</taxon>
        <taxon>Campylobacterales</taxon>
        <taxon>Arcobacteraceae</taxon>
        <taxon>Aliarcobacter</taxon>
    </lineage>
</organism>
<evidence type="ECO:0000313" key="1">
    <source>
        <dbReference type="EMBL" id="KLD98339.1"/>
    </source>
</evidence>
<dbReference type="PATRIC" id="fig|1447256.3.peg.1756"/>
<protein>
    <submittedName>
        <fullName evidence="1">Uncharacterized protein</fullName>
    </submittedName>
</protein>
<dbReference type="Proteomes" id="UP000035514">
    <property type="component" value="Unassembled WGS sequence"/>
</dbReference>
<sequence length="37" mass="4129">MKFLKRIEELIKEGDIVKNAPADLFGQSAGVIRTVLK</sequence>